<dbReference type="GO" id="GO:0005886">
    <property type="term" value="C:plasma membrane"/>
    <property type="evidence" value="ECO:0007669"/>
    <property type="project" value="UniProtKB-SubCell"/>
</dbReference>
<feature type="domain" description="Cardiolipin synthase N-terminal" evidence="7">
    <location>
        <begin position="18"/>
        <end position="59"/>
    </location>
</feature>
<reference evidence="8" key="1">
    <citation type="journal article" date="2014" name="Front. Microbiol.">
        <title>High frequency of phylogenetically diverse reductive dehalogenase-homologous genes in deep subseafloor sedimentary metagenomes.</title>
        <authorList>
            <person name="Kawai M."/>
            <person name="Futagami T."/>
            <person name="Toyoda A."/>
            <person name="Takaki Y."/>
            <person name="Nishi S."/>
            <person name="Hori S."/>
            <person name="Arai W."/>
            <person name="Tsubouchi T."/>
            <person name="Morono Y."/>
            <person name="Uchiyama I."/>
            <person name="Ito T."/>
            <person name="Fujiyama A."/>
            <person name="Inagaki F."/>
            <person name="Takami H."/>
        </authorList>
    </citation>
    <scope>NUCLEOTIDE SEQUENCE</scope>
    <source>
        <strain evidence="8">Expedition CK06-06</strain>
    </source>
</reference>
<feature type="transmembrane region" description="Helical" evidence="6">
    <location>
        <begin position="39"/>
        <end position="58"/>
    </location>
</feature>
<keyword evidence="2" id="KW-1003">Cell membrane</keyword>
<comment type="caution">
    <text evidence="8">The sequence shown here is derived from an EMBL/GenBank/DDBJ whole genome shotgun (WGS) entry which is preliminary data.</text>
</comment>
<protein>
    <recommendedName>
        <fullName evidence="7">Cardiolipin synthase N-terminal domain-containing protein</fullName>
    </recommendedName>
</protein>
<sequence length="70" mass="7698">MTLKLLGIFLALCIPFLIATVWAIVDVAQKDFGTVGKKALWWVIVSVPFVGFIVYLIFGFRKGKKPAGAI</sequence>
<accession>X0Y270</accession>
<keyword evidence="4 6" id="KW-1133">Transmembrane helix</keyword>
<comment type="subcellular location">
    <subcellularLocation>
        <location evidence="1">Cell membrane</location>
        <topology evidence="1">Multi-pass membrane protein</topology>
    </subcellularLocation>
</comment>
<keyword evidence="5 6" id="KW-0472">Membrane</keyword>
<dbReference type="Pfam" id="PF13396">
    <property type="entry name" value="PLDc_N"/>
    <property type="match status" value="1"/>
</dbReference>
<evidence type="ECO:0000256" key="2">
    <source>
        <dbReference type="ARBA" id="ARBA00022475"/>
    </source>
</evidence>
<proteinExistence type="predicted"/>
<dbReference type="EMBL" id="BARS01043961">
    <property type="protein sequence ID" value="GAG30976.1"/>
    <property type="molecule type" value="Genomic_DNA"/>
</dbReference>
<evidence type="ECO:0000256" key="5">
    <source>
        <dbReference type="ARBA" id="ARBA00023136"/>
    </source>
</evidence>
<evidence type="ECO:0000313" key="8">
    <source>
        <dbReference type="EMBL" id="GAG30976.1"/>
    </source>
</evidence>
<keyword evidence="3 6" id="KW-0812">Transmembrane</keyword>
<evidence type="ECO:0000256" key="4">
    <source>
        <dbReference type="ARBA" id="ARBA00022989"/>
    </source>
</evidence>
<evidence type="ECO:0000256" key="3">
    <source>
        <dbReference type="ARBA" id="ARBA00022692"/>
    </source>
</evidence>
<evidence type="ECO:0000259" key="7">
    <source>
        <dbReference type="Pfam" id="PF13396"/>
    </source>
</evidence>
<dbReference type="AlphaFoldDB" id="X0Y270"/>
<evidence type="ECO:0000256" key="1">
    <source>
        <dbReference type="ARBA" id="ARBA00004651"/>
    </source>
</evidence>
<evidence type="ECO:0000256" key="6">
    <source>
        <dbReference type="SAM" id="Phobius"/>
    </source>
</evidence>
<organism evidence="8">
    <name type="scientific">marine sediment metagenome</name>
    <dbReference type="NCBI Taxonomy" id="412755"/>
    <lineage>
        <taxon>unclassified sequences</taxon>
        <taxon>metagenomes</taxon>
        <taxon>ecological metagenomes</taxon>
    </lineage>
</organism>
<gene>
    <name evidence="8" type="ORF">S01H1_66481</name>
</gene>
<dbReference type="InterPro" id="IPR027379">
    <property type="entry name" value="CLS_N"/>
</dbReference>
<name>X0Y270_9ZZZZ</name>